<dbReference type="GO" id="GO:0006412">
    <property type="term" value="P:translation"/>
    <property type="evidence" value="ECO:0007669"/>
    <property type="project" value="InterPro"/>
</dbReference>
<dbReference type="PROSITE" id="PS00628">
    <property type="entry name" value="RIBOSOMAL_S19E"/>
    <property type="match status" value="1"/>
</dbReference>
<keyword evidence="7" id="KW-1133">Transmembrane helix</keyword>
<dbReference type="SUPFAM" id="SSF46785">
    <property type="entry name" value="Winged helix' DNA-binding domain"/>
    <property type="match status" value="1"/>
</dbReference>
<evidence type="ECO:0000313" key="12">
    <source>
        <dbReference type="EMBL" id="KAF7130410.1"/>
    </source>
</evidence>
<reference evidence="12" key="1">
    <citation type="submission" date="2019-11" db="EMBL/GenBank/DDBJ databases">
        <authorList>
            <person name="Liu Y."/>
            <person name="Hou J."/>
            <person name="Li T.-Q."/>
            <person name="Guan C.-H."/>
            <person name="Wu X."/>
            <person name="Wu H.-Z."/>
            <person name="Ling F."/>
            <person name="Zhang R."/>
            <person name="Shi X.-G."/>
            <person name="Ren J.-P."/>
            <person name="Chen E.-F."/>
            <person name="Sun J.-M."/>
        </authorList>
    </citation>
    <scope>NUCLEOTIDE SEQUENCE</scope>
    <source>
        <strain evidence="12">Adult_tree_wgs_1</strain>
        <tissue evidence="12">Leaves</tissue>
    </source>
</reference>
<dbReference type="GO" id="GO:0005524">
    <property type="term" value="F:ATP binding"/>
    <property type="evidence" value="ECO:0007669"/>
    <property type="project" value="InterPro"/>
</dbReference>
<keyword evidence="5" id="KW-0732">Signal</keyword>
<dbReference type="InterPro" id="IPR018277">
    <property type="entry name" value="Ribosomal_eS19_CS"/>
</dbReference>
<evidence type="ECO:0000256" key="9">
    <source>
        <dbReference type="ARBA" id="ARBA00023180"/>
    </source>
</evidence>
<dbReference type="GO" id="GO:1990904">
    <property type="term" value="C:ribonucleoprotein complex"/>
    <property type="evidence" value="ECO:0007669"/>
    <property type="project" value="UniProtKB-KW"/>
</dbReference>
<dbReference type="InterPro" id="IPR036388">
    <property type="entry name" value="WH-like_DNA-bd_sf"/>
</dbReference>
<keyword evidence="3" id="KW-0418">Kinase</keyword>
<dbReference type="PROSITE" id="PS50011">
    <property type="entry name" value="PROTEIN_KINASE_DOM"/>
    <property type="match status" value="1"/>
</dbReference>
<dbReference type="PANTHER" id="PTHR27009">
    <property type="entry name" value="RUST RESISTANCE KINASE LR10-RELATED"/>
    <property type="match status" value="1"/>
</dbReference>
<keyword evidence="3" id="KW-0723">Serine/threonine-protein kinase</keyword>
<dbReference type="InterPro" id="IPR001245">
    <property type="entry name" value="Ser-Thr/Tyr_kinase_cat_dom"/>
</dbReference>
<dbReference type="Gene3D" id="1.10.510.10">
    <property type="entry name" value="Transferase(Phosphotransferase) domain 1"/>
    <property type="match status" value="1"/>
</dbReference>
<dbReference type="GO" id="GO:0005840">
    <property type="term" value="C:ribosome"/>
    <property type="evidence" value="ECO:0007669"/>
    <property type="project" value="UniProtKB-KW"/>
</dbReference>
<evidence type="ECO:0000256" key="2">
    <source>
        <dbReference type="ARBA" id="ARBA00010014"/>
    </source>
</evidence>
<name>A0A834LCU9_RHOSS</name>
<protein>
    <recommendedName>
        <fullName evidence="11">Protein kinase domain-containing protein</fullName>
    </recommendedName>
</protein>
<dbReference type="GO" id="GO:0016020">
    <property type="term" value="C:membrane"/>
    <property type="evidence" value="ECO:0007669"/>
    <property type="project" value="UniProtKB-SubCell"/>
</dbReference>
<dbReference type="Proteomes" id="UP000626092">
    <property type="component" value="Unassembled WGS sequence"/>
</dbReference>
<dbReference type="InterPro" id="IPR036390">
    <property type="entry name" value="WH_DNA-bd_sf"/>
</dbReference>
<accession>A0A834LCU9</accession>
<evidence type="ECO:0000256" key="4">
    <source>
        <dbReference type="ARBA" id="ARBA00022692"/>
    </source>
</evidence>
<dbReference type="Pfam" id="PF01090">
    <property type="entry name" value="Ribosomal_S19e"/>
    <property type="match status" value="1"/>
</dbReference>
<organism evidence="12 13">
    <name type="scientific">Rhododendron simsii</name>
    <name type="common">Sims's rhododendron</name>
    <dbReference type="NCBI Taxonomy" id="118357"/>
    <lineage>
        <taxon>Eukaryota</taxon>
        <taxon>Viridiplantae</taxon>
        <taxon>Streptophyta</taxon>
        <taxon>Embryophyta</taxon>
        <taxon>Tracheophyta</taxon>
        <taxon>Spermatophyta</taxon>
        <taxon>Magnoliopsida</taxon>
        <taxon>eudicotyledons</taxon>
        <taxon>Gunneridae</taxon>
        <taxon>Pentapetalae</taxon>
        <taxon>asterids</taxon>
        <taxon>Ericales</taxon>
        <taxon>Ericaceae</taxon>
        <taxon>Ericoideae</taxon>
        <taxon>Rhodoreae</taxon>
        <taxon>Rhododendron</taxon>
    </lineage>
</organism>
<dbReference type="SMART" id="SM01413">
    <property type="entry name" value="Ribosomal_S19e"/>
    <property type="match status" value="1"/>
</dbReference>
<evidence type="ECO:0000256" key="8">
    <source>
        <dbReference type="ARBA" id="ARBA00023136"/>
    </source>
</evidence>
<dbReference type="SUPFAM" id="SSF56112">
    <property type="entry name" value="Protein kinase-like (PK-like)"/>
    <property type="match status" value="1"/>
</dbReference>
<proteinExistence type="inferred from homology"/>
<feature type="domain" description="Protein kinase" evidence="11">
    <location>
        <begin position="142"/>
        <end position="325"/>
    </location>
</feature>
<evidence type="ECO:0000256" key="6">
    <source>
        <dbReference type="ARBA" id="ARBA00022980"/>
    </source>
</evidence>
<dbReference type="AlphaFoldDB" id="A0A834LCU9"/>
<keyword evidence="3" id="KW-0808">Transferase</keyword>
<dbReference type="Pfam" id="PF07714">
    <property type="entry name" value="PK_Tyr_Ser-Thr"/>
    <property type="match status" value="1"/>
</dbReference>
<gene>
    <name evidence="12" type="ORF">RHSIM_Rhsim10G0096800</name>
</gene>
<dbReference type="InterPro" id="IPR045874">
    <property type="entry name" value="LRK10/LRL21-25-like"/>
</dbReference>
<evidence type="ECO:0000259" key="11">
    <source>
        <dbReference type="PROSITE" id="PS50011"/>
    </source>
</evidence>
<dbReference type="InterPro" id="IPR001266">
    <property type="entry name" value="Ribosomal_eS19"/>
</dbReference>
<dbReference type="InterPro" id="IPR000719">
    <property type="entry name" value="Prot_kinase_dom"/>
</dbReference>
<keyword evidence="9" id="KW-0325">Glycoprotein</keyword>
<dbReference type="EMBL" id="WJXA01000010">
    <property type="protein sequence ID" value="KAF7130410.1"/>
    <property type="molecule type" value="Genomic_DNA"/>
</dbReference>
<dbReference type="SMART" id="SM00220">
    <property type="entry name" value="S_TKc"/>
    <property type="match status" value="1"/>
</dbReference>
<comment type="similarity">
    <text evidence="2">Belongs to the eukaryotic ribosomal protein eS19 family.</text>
</comment>
<dbReference type="Gene3D" id="1.10.10.10">
    <property type="entry name" value="Winged helix-like DNA-binding domain superfamily/Winged helix DNA-binding domain"/>
    <property type="match status" value="1"/>
</dbReference>
<evidence type="ECO:0000256" key="3">
    <source>
        <dbReference type="ARBA" id="ARBA00022527"/>
    </source>
</evidence>
<keyword evidence="10" id="KW-0687">Ribonucleoprotein</keyword>
<keyword evidence="4" id="KW-0812">Transmembrane</keyword>
<dbReference type="GO" id="GO:0003735">
    <property type="term" value="F:structural constituent of ribosome"/>
    <property type="evidence" value="ECO:0007669"/>
    <property type="project" value="InterPro"/>
</dbReference>
<comment type="subcellular location">
    <subcellularLocation>
        <location evidence="1">Membrane</location>
        <topology evidence="1">Single-pass type I membrane protein</topology>
    </subcellularLocation>
</comment>
<keyword evidence="8" id="KW-0472">Membrane</keyword>
<keyword evidence="6" id="KW-0689">Ribosomal protein</keyword>
<evidence type="ECO:0000256" key="10">
    <source>
        <dbReference type="ARBA" id="ARBA00023274"/>
    </source>
</evidence>
<keyword evidence="13" id="KW-1185">Reference proteome</keyword>
<sequence>MTFNQMALYSGSNIEIGIFRRDHGDGTAFGGIGGVCVPEWAGDHLDRDDGRGVGGGPPVWKKRDRMVLVFSGGSTYGGSKRNGSRPPHFCKSSGSVARNILQQLQNLNIIDFDPKGGMRITSSGQLDLDQIKLLGRLWLLLLERKKEIGIDSRNMYCSSIPAVGIMAKEALVVAVKVLKGLKGNGEEFIDEVATISRTSHVNIVTLLGFYFEGRHRALVYEFMPNRSLDKFIHDGEEYRATLPRNYFQEILVGFHPSLDLYSYGMMVLEMVGGRKNISVEIDRMSEIYFPHWLHKRLEPDEELGLHGIMDGEANASARKMVIVCL</sequence>
<evidence type="ECO:0000313" key="13">
    <source>
        <dbReference type="Proteomes" id="UP000626092"/>
    </source>
</evidence>
<dbReference type="InterPro" id="IPR011009">
    <property type="entry name" value="Kinase-like_dom_sf"/>
</dbReference>
<dbReference type="GO" id="GO:0004674">
    <property type="term" value="F:protein serine/threonine kinase activity"/>
    <property type="evidence" value="ECO:0007669"/>
    <property type="project" value="UniProtKB-KW"/>
</dbReference>
<evidence type="ECO:0000256" key="7">
    <source>
        <dbReference type="ARBA" id="ARBA00022989"/>
    </source>
</evidence>
<comment type="caution">
    <text evidence="12">The sequence shown here is derived from an EMBL/GenBank/DDBJ whole genome shotgun (WGS) entry which is preliminary data.</text>
</comment>
<evidence type="ECO:0000256" key="5">
    <source>
        <dbReference type="ARBA" id="ARBA00022729"/>
    </source>
</evidence>
<evidence type="ECO:0000256" key="1">
    <source>
        <dbReference type="ARBA" id="ARBA00004479"/>
    </source>
</evidence>